<dbReference type="RefSeq" id="WP_146988519.1">
    <property type="nucleotide sequence ID" value="NZ_VITY01000008.1"/>
</dbReference>
<feature type="signal peptide" evidence="2">
    <location>
        <begin position="1"/>
        <end position="21"/>
    </location>
</feature>
<dbReference type="InterPro" id="IPR052039">
    <property type="entry name" value="Caspase-related_regulators"/>
</dbReference>
<reference evidence="4 5" key="1">
    <citation type="submission" date="2019-06" db="EMBL/GenBank/DDBJ databases">
        <title>Genomic Encyclopedia of Type Strains, Phase IV (KMG-V): Genome sequencing to study the core and pangenomes of soil and plant-associated prokaryotes.</title>
        <authorList>
            <person name="Whitman W."/>
        </authorList>
    </citation>
    <scope>NUCLEOTIDE SEQUENCE [LARGE SCALE GENOMIC DNA]</scope>
    <source>
        <strain evidence="4 5">BR 10355</strain>
    </source>
</reference>
<dbReference type="SMART" id="SM01324">
    <property type="entry name" value="YARHG"/>
    <property type="match status" value="2"/>
</dbReference>
<feature type="domain" description="Caspase family p20" evidence="3">
    <location>
        <begin position="22"/>
        <end position="155"/>
    </location>
</feature>
<dbReference type="AlphaFoldDB" id="A0A560LKZ7"/>
<dbReference type="InterPro" id="IPR025582">
    <property type="entry name" value="YARHG_dom"/>
</dbReference>
<evidence type="ECO:0000256" key="1">
    <source>
        <dbReference type="SAM" id="MobiDB-lite"/>
    </source>
</evidence>
<dbReference type="EMBL" id="VITY01000008">
    <property type="protein sequence ID" value="TWB96206.1"/>
    <property type="molecule type" value="Genomic_DNA"/>
</dbReference>
<dbReference type="OrthoDB" id="9816009at2"/>
<organism evidence="4 5">
    <name type="scientific">Bradyrhizobium macuxiense</name>
    <dbReference type="NCBI Taxonomy" id="1755647"/>
    <lineage>
        <taxon>Bacteria</taxon>
        <taxon>Pseudomonadati</taxon>
        <taxon>Pseudomonadota</taxon>
        <taxon>Alphaproteobacteria</taxon>
        <taxon>Hyphomicrobiales</taxon>
        <taxon>Nitrobacteraceae</taxon>
        <taxon>Bradyrhizobium</taxon>
    </lineage>
</organism>
<dbReference type="PANTHER" id="PTHR22576:SF37">
    <property type="entry name" value="MUCOSA-ASSOCIATED LYMPHOID TISSUE LYMPHOMA TRANSLOCATION PROTEIN 1"/>
    <property type="match status" value="1"/>
</dbReference>
<evidence type="ECO:0000259" key="3">
    <source>
        <dbReference type="PROSITE" id="PS50208"/>
    </source>
</evidence>
<dbReference type="InterPro" id="IPR011600">
    <property type="entry name" value="Pept_C14_caspase"/>
</dbReference>
<name>A0A560LKZ7_9BRAD</name>
<evidence type="ECO:0000256" key="2">
    <source>
        <dbReference type="SAM" id="SignalP"/>
    </source>
</evidence>
<dbReference type="PROSITE" id="PS50208">
    <property type="entry name" value="CASPASE_P20"/>
    <property type="match status" value="1"/>
</dbReference>
<dbReference type="Gene3D" id="1.20.58.1690">
    <property type="match status" value="2"/>
</dbReference>
<feature type="compositionally biased region" description="Pro residues" evidence="1">
    <location>
        <begin position="270"/>
        <end position="282"/>
    </location>
</feature>
<feature type="region of interest" description="Disordered" evidence="1">
    <location>
        <begin position="262"/>
        <end position="284"/>
    </location>
</feature>
<dbReference type="Pfam" id="PF13308">
    <property type="entry name" value="YARHG"/>
    <property type="match status" value="2"/>
</dbReference>
<gene>
    <name evidence="4" type="ORF">FBZ93_108248</name>
</gene>
<evidence type="ECO:0000313" key="4">
    <source>
        <dbReference type="EMBL" id="TWB96206.1"/>
    </source>
</evidence>
<dbReference type="InterPro" id="IPR001309">
    <property type="entry name" value="Pept_C14_p20"/>
</dbReference>
<dbReference type="GO" id="GO:0004197">
    <property type="term" value="F:cysteine-type endopeptidase activity"/>
    <property type="evidence" value="ECO:0007669"/>
    <property type="project" value="InterPro"/>
</dbReference>
<dbReference type="GO" id="GO:0006508">
    <property type="term" value="P:proteolysis"/>
    <property type="evidence" value="ECO:0007669"/>
    <property type="project" value="InterPro"/>
</dbReference>
<dbReference type="Proteomes" id="UP000321304">
    <property type="component" value="Unassembled WGS sequence"/>
</dbReference>
<dbReference type="InterPro" id="IPR029030">
    <property type="entry name" value="Caspase-like_dom_sf"/>
</dbReference>
<keyword evidence="2" id="KW-0732">Signal</keyword>
<protein>
    <submittedName>
        <fullName evidence="4">YARHG domain-containing protein</fullName>
    </submittedName>
</protein>
<comment type="caution">
    <text evidence="4">The sequence shown here is derived from an EMBL/GenBank/DDBJ whole genome shotgun (WGS) entry which is preliminary data.</text>
</comment>
<feature type="chain" id="PRO_5022166184" evidence="2">
    <location>
        <begin position="22"/>
        <end position="457"/>
    </location>
</feature>
<dbReference type="SUPFAM" id="SSF52129">
    <property type="entry name" value="Caspase-like"/>
    <property type="match status" value="1"/>
</dbReference>
<dbReference type="Pfam" id="PF00656">
    <property type="entry name" value="Peptidase_C14"/>
    <property type="match status" value="1"/>
</dbReference>
<keyword evidence="5" id="KW-1185">Reference proteome</keyword>
<accession>A0A560LKZ7</accession>
<evidence type="ECO:0000313" key="5">
    <source>
        <dbReference type="Proteomes" id="UP000321304"/>
    </source>
</evidence>
<dbReference type="Gene3D" id="3.40.50.1460">
    <property type="match status" value="1"/>
</dbReference>
<proteinExistence type="predicted"/>
<sequence>MRWTLLAAGLLAMLFAAPAAAEKRVALVVGNSTYQNVSRLQNPKNDAQLVAETLQRLGFALVGGQAQVDLDKAGFDAAIQRFGSQLMGADVALFYYAGHGIQVRGTNYLVPVSANPTREADVDFQMVDVGLVLRQMEGAGTRLNIVILDACRNNPFGGRGLRAADGGLAQIRAPEGTLLSYATQPGNVALDGDDGHSPYTRALVDTVQKPGLDVLQAFNQVGLVVKRATGNAQQPWVSTSPIDGSFYFAGNAPAQVATADPPATVIPPQQSLPPPSSPPSAPPMVRTQSDFVIPDSDSRLLTESDLKALSKDDLRIARNEIFARRGRYFNAPDLTARFSRFAWYVPRSWDPPLSAIESANVALIDRFESGGGAAPSGFIFPDSDRRLLTPADLRRLSRDELRIARNEIFARRGRYFDSADLKAYFSRFPWYAPSSWNPKLNAIEEANVALIDQVGKR</sequence>
<dbReference type="InterPro" id="IPR038434">
    <property type="entry name" value="YARHG_sf"/>
</dbReference>
<dbReference type="PANTHER" id="PTHR22576">
    <property type="entry name" value="MUCOSA ASSOCIATED LYMPHOID TISSUE LYMPHOMA TRANSLOCATION PROTEIN 1/PARACASPASE"/>
    <property type="match status" value="1"/>
</dbReference>